<evidence type="ECO:0000256" key="1">
    <source>
        <dbReference type="ARBA" id="ARBA00022679"/>
    </source>
</evidence>
<evidence type="ECO:0000313" key="6">
    <source>
        <dbReference type="Proteomes" id="UP000229574"/>
    </source>
</evidence>
<dbReference type="InterPro" id="IPR051531">
    <property type="entry name" value="N-acetyltransferase"/>
</dbReference>
<sequence>MSPETQDVIRLTGESYEYKQADKVAHDRVTLTSYNLKDAPEIFALIDRNRDFFTQYDHRWTDKPKYQTVEQFTDTIKNPEDQNIHYFFIRNAKEEAVGGCRLKVDEDDPKSAEIGYFIDQAQTHKRYASRAVRLIITYATEELKLQKIKAFVNHENIGSVTTLERNGFEFTGIDPEDPTYHWYERTLPNPK</sequence>
<keyword evidence="2" id="KW-0012">Acyltransferase</keyword>
<dbReference type="SUPFAM" id="SSF55729">
    <property type="entry name" value="Acyl-CoA N-acyltransferases (Nat)"/>
    <property type="match status" value="1"/>
</dbReference>
<dbReference type="PROSITE" id="PS51186">
    <property type="entry name" value="GNAT"/>
    <property type="match status" value="1"/>
</dbReference>
<evidence type="ECO:0000256" key="3">
    <source>
        <dbReference type="ARBA" id="ARBA00038502"/>
    </source>
</evidence>
<dbReference type="Pfam" id="PF13302">
    <property type="entry name" value="Acetyltransf_3"/>
    <property type="match status" value="1"/>
</dbReference>
<dbReference type="Proteomes" id="UP000229574">
    <property type="component" value="Unassembled WGS sequence"/>
</dbReference>
<dbReference type="InterPro" id="IPR016181">
    <property type="entry name" value="Acyl_CoA_acyltransferase"/>
</dbReference>
<dbReference type="PANTHER" id="PTHR43792:SF8">
    <property type="entry name" value="[RIBOSOMAL PROTEIN US5]-ALANINE N-ACETYLTRANSFERASE"/>
    <property type="match status" value="1"/>
</dbReference>
<dbReference type="EMBL" id="PEYY01000008">
    <property type="protein sequence ID" value="PIS18264.1"/>
    <property type="molecule type" value="Genomic_DNA"/>
</dbReference>
<evidence type="ECO:0000256" key="2">
    <source>
        <dbReference type="ARBA" id="ARBA00023315"/>
    </source>
</evidence>
<comment type="similarity">
    <text evidence="3">Belongs to the acetyltransferase family. RimJ subfamily.</text>
</comment>
<reference evidence="6" key="1">
    <citation type="submission" date="2017-09" db="EMBL/GenBank/DDBJ databases">
        <title>Depth-based differentiation of microbial function through sediment-hosted aquifers and enrichment of novel symbionts in the deep terrestrial subsurface.</title>
        <authorList>
            <person name="Probst A.J."/>
            <person name="Ladd B."/>
            <person name="Jarett J.K."/>
            <person name="Geller-Mcgrath D.E."/>
            <person name="Sieber C.M.K."/>
            <person name="Emerson J.B."/>
            <person name="Anantharaman K."/>
            <person name="Thomas B.C."/>
            <person name="Malmstrom R."/>
            <person name="Stieglmeier M."/>
            <person name="Klingl A."/>
            <person name="Woyke T."/>
            <person name="Ryan C.M."/>
            <person name="Banfield J.F."/>
        </authorList>
    </citation>
    <scope>NUCLEOTIDE SEQUENCE [LARGE SCALE GENOMIC DNA]</scope>
</reference>
<protein>
    <recommendedName>
        <fullName evidence="4">N-acetyltransferase domain-containing protein</fullName>
    </recommendedName>
</protein>
<evidence type="ECO:0000313" key="5">
    <source>
        <dbReference type="EMBL" id="PIS18264.1"/>
    </source>
</evidence>
<organism evidence="5 6">
    <name type="scientific">Candidatus Collierbacteria bacterium CG09_land_8_20_14_0_10_46_12</name>
    <dbReference type="NCBI Taxonomy" id="1974533"/>
    <lineage>
        <taxon>Bacteria</taxon>
        <taxon>Candidatus Collieribacteriota</taxon>
    </lineage>
</organism>
<keyword evidence="1" id="KW-0808">Transferase</keyword>
<comment type="caution">
    <text evidence="5">The sequence shown here is derived from an EMBL/GenBank/DDBJ whole genome shotgun (WGS) entry which is preliminary data.</text>
</comment>
<feature type="domain" description="N-acetyltransferase" evidence="4">
    <location>
        <begin position="29"/>
        <end position="188"/>
    </location>
</feature>
<dbReference type="PANTHER" id="PTHR43792">
    <property type="entry name" value="GNAT FAMILY, PUTATIVE (AFU_ORTHOLOGUE AFUA_3G00765)-RELATED-RELATED"/>
    <property type="match status" value="1"/>
</dbReference>
<dbReference type="InterPro" id="IPR000182">
    <property type="entry name" value="GNAT_dom"/>
</dbReference>
<dbReference type="GO" id="GO:0005737">
    <property type="term" value="C:cytoplasm"/>
    <property type="evidence" value="ECO:0007669"/>
    <property type="project" value="TreeGrafter"/>
</dbReference>
<dbReference type="Gene3D" id="3.40.630.30">
    <property type="match status" value="1"/>
</dbReference>
<gene>
    <name evidence="5" type="ORF">COT54_00215</name>
</gene>
<dbReference type="GO" id="GO:0008999">
    <property type="term" value="F:protein-N-terminal-alanine acetyltransferase activity"/>
    <property type="evidence" value="ECO:0007669"/>
    <property type="project" value="TreeGrafter"/>
</dbReference>
<proteinExistence type="inferred from homology"/>
<name>A0A2H0X038_9BACT</name>
<evidence type="ECO:0000259" key="4">
    <source>
        <dbReference type="PROSITE" id="PS51186"/>
    </source>
</evidence>
<accession>A0A2H0X038</accession>
<dbReference type="AlphaFoldDB" id="A0A2H0X038"/>